<evidence type="ECO:0000259" key="11">
    <source>
        <dbReference type="PROSITE" id="PS51456"/>
    </source>
</evidence>
<evidence type="ECO:0000256" key="6">
    <source>
        <dbReference type="ARBA" id="ARBA00023175"/>
    </source>
</evidence>
<proteinExistence type="inferred from homology"/>
<feature type="coiled-coil region" evidence="9">
    <location>
        <begin position="791"/>
        <end position="818"/>
    </location>
</feature>
<sequence>MGLWSILEEESMFPKATDKTFNEKLIANHEGKSKPFLKPKGNAHFGIQHYAGIVYYNITGWLEKNKDPLNDTVIDLLKKGSNKLVVVLFADHPGQSAEPDKSGGKKKAGGFKTVASAYRDQLGSLMTVLNSTHPHFIRCIVPNDTKTPGKVLSGLVMHQLTCNGVLEGIRICQIGLPNRVSYPDFMKRYKLLGAEIFNSIPDKKKAVAACFAKIGIDAEKFRVGNTKVFFRAGVLGQVEEIRDDFLGKLIAWLQAQIRGWKSRKAFSKLRTQRVNLIVVQRNLKKFMNIRTWLWYGFWQQLKPKLNVGREQQMLVELEEAAIKAETNVVIANEKNVKFGAENDVLMTQKNELLNALEGSKGGIGDFMEKEAKALAQKAEVEAQLNDQLKRLEEEQEAKQALQSAVKKAEGQVGNVQKDFEDMEMRLQQAAADKETKEAQLKSLAEEINHQEELISKVNKEKKHLQECNQKTGEDYQCLEDKANHLNRIKGKLEQNLDELEDSLEREKKLRNDVEKSKRKVEGDLKLTQEAVADLERNQKELENTLARKDNELAAIASKIDDEALGSARTGKQAKELLARIDELEDDLKAESANRAKAEKCKQMLARDLEEVGDRLDEAGGATASQVELNKKREAELAKLRRDLEENSLQHEAVLSQLRKKHNDSVNEMSEQIDYINKMKARSEKDKENMRRETDDAKSAMDALSRDKTASEKTAKQIQYALQEFGGKLDETNRTLSDFDASKKKLQAENADLVRQLEEAESQFGTLSKLKLSLTNQYEDARKIADEEARERATLLGKFRNLEHDIHNLREKLDEESDGKA</sequence>
<keyword evidence="7 8" id="KW-0009">Actin-binding</keyword>
<dbReference type="PANTHER" id="PTHR13140:SF857">
    <property type="entry name" value="MYOSIN-11"/>
    <property type="match status" value="1"/>
</dbReference>
<dbReference type="GO" id="GO:0016020">
    <property type="term" value="C:membrane"/>
    <property type="evidence" value="ECO:0007669"/>
    <property type="project" value="TreeGrafter"/>
</dbReference>
<dbReference type="InterPro" id="IPR036961">
    <property type="entry name" value="Kinesin_motor_dom_sf"/>
</dbReference>
<comment type="caution">
    <text evidence="8">Lacks conserved residue(s) required for the propagation of feature annotation.</text>
</comment>
<evidence type="ECO:0000256" key="9">
    <source>
        <dbReference type="SAM" id="Coils"/>
    </source>
</evidence>
<feature type="coiled-coil region" evidence="9">
    <location>
        <begin position="374"/>
        <end position="600"/>
    </location>
</feature>
<keyword evidence="4 9" id="KW-0175">Coiled coil</keyword>
<dbReference type="Gene3D" id="1.20.120.720">
    <property type="entry name" value="Myosin VI head, motor domain, U50 subdomain"/>
    <property type="match status" value="1"/>
</dbReference>
<accession>A0AAV2PRF9</accession>
<dbReference type="PROSITE" id="PS51456">
    <property type="entry name" value="MYOSIN_MOTOR"/>
    <property type="match status" value="1"/>
</dbReference>
<dbReference type="SUPFAM" id="SSF90257">
    <property type="entry name" value="Myosin rod fragments"/>
    <property type="match status" value="3"/>
</dbReference>
<evidence type="ECO:0000256" key="8">
    <source>
        <dbReference type="PROSITE-ProRule" id="PRU00782"/>
    </source>
</evidence>
<feature type="region of interest" description="Disordered" evidence="10">
    <location>
        <begin position="682"/>
        <end position="712"/>
    </location>
</feature>
<comment type="caution">
    <text evidence="12">The sequence shown here is derived from an EMBL/GenBank/DDBJ whole genome shotgun (WGS) entry which is preliminary data.</text>
</comment>
<dbReference type="GO" id="GO:0030017">
    <property type="term" value="C:sarcomere"/>
    <property type="evidence" value="ECO:0007669"/>
    <property type="project" value="UniProtKB-ARBA"/>
</dbReference>
<dbReference type="EMBL" id="CAXKWB010001169">
    <property type="protein sequence ID" value="CAL4063542.1"/>
    <property type="molecule type" value="Genomic_DNA"/>
</dbReference>
<evidence type="ECO:0000256" key="3">
    <source>
        <dbReference type="ARBA" id="ARBA00022840"/>
    </source>
</evidence>
<name>A0AAV2PRF9_MEGNR</name>
<dbReference type="Pfam" id="PF00063">
    <property type="entry name" value="Myosin_head"/>
    <property type="match status" value="1"/>
</dbReference>
<dbReference type="Gene3D" id="1.20.5.4820">
    <property type="match status" value="1"/>
</dbReference>
<feature type="domain" description="Myosin motor" evidence="11">
    <location>
        <begin position="1"/>
        <end position="243"/>
    </location>
</feature>
<keyword evidence="3" id="KW-0067">ATP-binding</keyword>
<organism evidence="12 13">
    <name type="scientific">Meganyctiphanes norvegica</name>
    <name type="common">Northern krill</name>
    <name type="synonym">Thysanopoda norvegica</name>
    <dbReference type="NCBI Taxonomy" id="48144"/>
    <lineage>
        <taxon>Eukaryota</taxon>
        <taxon>Metazoa</taxon>
        <taxon>Ecdysozoa</taxon>
        <taxon>Arthropoda</taxon>
        <taxon>Crustacea</taxon>
        <taxon>Multicrustacea</taxon>
        <taxon>Malacostraca</taxon>
        <taxon>Eumalacostraca</taxon>
        <taxon>Eucarida</taxon>
        <taxon>Euphausiacea</taxon>
        <taxon>Euphausiidae</taxon>
        <taxon>Meganyctiphanes</taxon>
    </lineage>
</organism>
<dbReference type="SUPFAM" id="SSF52540">
    <property type="entry name" value="P-loop containing nucleoside triphosphate hydrolases"/>
    <property type="match status" value="1"/>
</dbReference>
<dbReference type="Gene3D" id="1.20.5.340">
    <property type="match status" value="3"/>
</dbReference>
<evidence type="ECO:0000313" key="13">
    <source>
        <dbReference type="Proteomes" id="UP001497623"/>
    </source>
</evidence>
<feature type="non-terminal residue" evidence="12">
    <location>
        <position position="820"/>
    </location>
</feature>
<dbReference type="SMART" id="SM00242">
    <property type="entry name" value="MYSc"/>
    <property type="match status" value="1"/>
</dbReference>
<dbReference type="Gene3D" id="1.20.58.530">
    <property type="match status" value="1"/>
</dbReference>
<evidence type="ECO:0000256" key="10">
    <source>
        <dbReference type="SAM" id="MobiDB-lite"/>
    </source>
</evidence>
<evidence type="ECO:0000256" key="7">
    <source>
        <dbReference type="ARBA" id="ARBA00023203"/>
    </source>
</evidence>
<keyword evidence="6" id="KW-0505">Motor protein</keyword>
<keyword evidence="13" id="KW-1185">Reference proteome</keyword>
<evidence type="ECO:0000313" key="12">
    <source>
        <dbReference type="EMBL" id="CAL4063542.1"/>
    </source>
</evidence>
<evidence type="ECO:0000256" key="1">
    <source>
        <dbReference type="ARBA" id="ARBA00008314"/>
    </source>
</evidence>
<dbReference type="PANTHER" id="PTHR13140">
    <property type="entry name" value="MYOSIN"/>
    <property type="match status" value="1"/>
</dbReference>
<dbReference type="InterPro" id="IPR001609">
    <property type="entry name" value="Myosin_head_motor_dom-like"/>
</dbReference>
<keyword evidence="5 8" id="KW-0518">Myosin</keyword>
<gene>
    <name evidence="12" type="ORF">MNOR_LOCUS3442</name>
</gene>
<dbReference type="AlphaFoldDB" id="A0AAV2PRF9"/>
<dbReference type="GO" id="GO:0016459">
    <property type="term" value="C:myosin complex"/>
    <property type="evidence" value="ECO:0007669"/>
    <property type="project" value="UniProtKB-KW"/>
</dbReference>
<dbReference type="GO" id="GO:0051015">
    <property type="term" value="F:actin filament binding"/>
    <property type="evidence" value="ECO:0007669"/>
    <property type="project" value="TreeGrafter"/>
</dbReference>
<protein>
    <recommendedName>
        <fullName evidence="11">Myosin motor domain-containing protein</fullName>
    </recommendedName>
</protein>
<dbReference type="InterPro" id="IPR002928">
    <property type="entry name" value="Myosin_tail"/>
</dbReference>
<feature type="region of interest" description="Actin-binding" evidence="8">
    <location>
        <begin position="122"/>
        <end position="144"/>
    </location>
</feature>
<dbReference type="Pfam" id="PF01576">
    <property type="entry name" value="Myosin_tail_1"/>
    <property type="match status" value="1"/>
</dbReference>
<dbReference type="Proteomes" id="UP001497623">
    <property type="component" value="Unassembled WGS sequence"/>
</dbReference>
<dbReference type="Gene3D" id="3.40.850.10">
    <property type="entry name" value="Kinesin motor domain"/>
    <property type="match status" value="1"/>
</dbReference>
<evidence type="ECO:0000256" key="4">
    <source>
        <dbReference type="ARBA" id="ARBA00023054"/>
    </source>
</evidence>
<dbReference type="PROSITE" id="PS50096">
    <property type="entry name" value="IQ"/>
    <property type="match status" value="1"/>
</dbReference>
<evidence type="ECO:0000256" key="2">
    <source>
        <dbReference type="ARBA" id="ARBA00022741"/>
    </source>
</evidence>
<dbReference type="InterPro" id="IPR027417">
    <property type="entry name" value="P-loop_NTPase"/>
</dbReference>
<reference evidence="12 13" key="1">
    <citation type="submission" date="2024-05" db="EMBL/GenBank/DDBJ databases">
        <authorList>
            <person name="Wallberg A."/>
        </authorList>
    </citation>
    <scope>NUCLEOTIDE SEQUENCE [LARGE SCALE GENOMIC DNA]</scope>
</reference>
<evidence type="ECO:0000256" key="5">
    <source>
        <dbReference type="ARBA" id="ARBA00023123"/>
    </source>
</evidence>
<dbReference type="GO" id="GO:0005524">
    <property type="term" value="F:ATP binding"/>
    <property type="evidence" value="ECO:0007669"/>
    <property type="project" value="UniProtKB-KW"/>
</dbReference>
<comment type="similarity">
    <text evidence="1 8">Belongs to the TRAFAC class myosin-kinesin ATPase superfamily. Myosin family.</text>
</comment>
<keyword evidence="2" id="KW-0547">Nucleotide-binding</keyword>
<dbReference type="GO" id="GO:0000146">
    <property type="term" value="F:microfilament motor activity"/>
    <property type="evidence" value="ECO:0007669"/>
    <property type="project" value="TreeGrafter"/>
</dbReference>
<dbReference type="GO" id="GO:0007015">
    <property type="term" value="P:actin filament organization"/>
    <property type="evidence" value="ECO:0007669"/>
    <property type="project" value="TreeGrafter"/>
</dbReference>